<name>A0A9Q5GTB3_9BACT</name>
<reference evidence="1" key="1">
    <citation type="submission" date="2020-05" db="EMBL/GenBank/DDBJ databases">
        <title>Chitinophaga laudate sp. nov., isolated from a tropical peat swamp.</title>
        <authorList>
            <person name="Goh C.B.S."/>
            <person name="Lee M.S."/>
            <person name="Parimannan S."/>
            <person name="Pasbakhsh P."/>
            <person name="Yule C.M."/>
            <person name="Rajandas H."/>
            <person name="Loke S."/>
            <person name="Croft L."/>
            <person name="Tan J.B.L."/>
        </authorList>
    </citation>
    <scope>NUCLEOTIDE SEQUENCE</scope>
    <source>
        <strain evidence="1">Mgbs1</strain>
    </source>
</reference>
<keyword evidence="2" id="KW-1185">Reference proteome</keyword>
<gene>
    <name evidence="1" type="ORF">ECE50_015760</name>
</gene>
<evidence type="ECO:0000313" key="2">
    <source>
        <dbReference type="Proteomes" id="UP000281028"/>
    </source>
</evidence>
<dbReference type="Proteomes" id="UP000281028">
    <property type="component" value="Unassembled WGS sequence"/>
</dbReference>
<comment type="caution">
    <text evidence="1">The sequence shown here is derived from an EMBL/GenBank/DDBJ whole genome shotgun (WGS) entry which is preliminary data.</text>
</comment>
<sequence length="125" mass="14636">MIKLFDWTRLQKSEGFTGFFDWLRIDQETIVGIRMSFFDDLPYNSILLSKPYVKGVFENKSVELLFREGNVDFDLSGDQDFTNNYVYESANGEYLFTFGVDHLTGNELNILISYCQEIREEELKG</sequence>
<dbReference type="OrthoDB" id="670252at2"/>
<accession>A0A9Q5GTB3</accession>
<protein>
    <submittedName>
        <fullName evidence="1">Uncharacterized protein</fullName>
    </submittedName>
</protein>
<dbReference type="AlphaFoldDB" id="A0A9Q5GTB3"/>
<proteinExistence type="predicted"/>
<dbReference type="EMBL" id="RIAR02000001">
    <property type="protein sequence ID" value="NSL88296.1"/>
    <property type="molecule type" value="Genomic_DNA"/>
</dbReference>
<evidence type="ECO:0000313" key="1">
    <source>
        <dbReference type="EMBL" id="NSL88296.1"/>
    </source>
</evidence>
<organism evidence="1 2">
    <name type="scientific">Chitinophaga solisilvae</name>
    <dbReference type="NCBI Taxonomy" id="1233460"/>
    <lineage>
        <taxon>Bacteria</taxon>
        <taxon>Pseudomonadati</taxon>
        <taxon>Bacteroidota</taxon>
        <taxon>Chitinophagia</taxon>
        <taxon>Chitinophagales</taxon>
        <taxon>Chitinophagaceae</taxon>
        <taxon>Chitinophaga</taxon>
    </lineage>
</organism>